<evidence type="ECO:0000313" key="1">
    <source>
        <dbReference type="EMBL" id="RKO37736.1"/>
    </source>
</evidence>
<proteinExistence type="predicted"/>
<comment type="caution">
    <text evidence="1">The sequence shown here is derived from an EMBL/GenBank/DDBJ whole genome shotgun (WGS) entry which is preliminary data.</text>
</comment>
<sequence length="58" mass="6785">MFTVESFLLLCKQVGLSSEDMQVMDIGDCLDFIQEWVDFNNPDKENKRKATQDDFDSF</sequence>
<evidence type="ECO:0000313" key="2">
    <source>
        <dbReference type="EMBL" id="RKO38231.1"/>
    </source>
</evidence>
<name>A0A8B3EW93_LACLL</name>
<protein>
    <recommendedName>
        <fullName evidence="3">Prophage protein</fullName>
    </recommendedName>
</protein>
<evidence type="ECO:0008006" key="3">
    <source>
        <dbReference type="Google" id="ProtNLM"/>
    </source>
</evidence>
<gene>
    <name evidence="1" type="ORF">D8K17_05205</name>
    <name evidence="2" type="ORF">D8K17_07955</name>
</gene>
<dbReference type="EMBL" id="RBVM01000001">
    <property type="protein sequence ID" value="RKO37736.1"/>
    <property type="molecule type" value="Genomic_DNA"/>
</dbReference>
<dbReference type="EMBL" id="RBVM01000001">
    <property type="protein sequence ID" value="RKO38231.1"/>
    <property type="molecule type" value="Genomic_DNA"/>
</dbReference>
<reference evidence="1" key="1">
    <citation type="submission" date="2018-10" db="EMBL/GenBank/DDBJ databases">
        <title>Chromosomal inversion in Lactococcus lactis subsp. lactis bv. diacetylactis S50.</title>
        <authorList>
            <person name="Kojic M."/>
            <person name="Jovcic B."/>
        </authorList>
    </citation>
    <scope>NUCLEOTIDE SEQUENCE</scope>
    <source>
        <strain evidence="1">S50</strain>
    </source>
</reference>
<dbReference type="AlphaFoldDB" id="A0A8B3EW93"/>
<organism evidence="1">
    <name type="scientific">Lactococcus lactis subsp. lactis bv. diacetylactis</name>
    <dbReference type="NCBI Taxonomy" id="44688"/>
    <lineage>
        <taxon>Bacteria</taxon>
        <taxon>Bacillati</taxon>
        <taxon>Bacillota</taxon>
        <taxon>Bacilli</taxon>
        <taxon>Lactobacillales</taxon>
        <taxon>Streptococcaceae</taxon>
        <taxon>Lactococcus</taxon>
    </lineage>
</organism>
<accession>A0A8B3EW93</accession>